<keyword evidence="1" id="KW-0479">Metal-binding</keyword>
<evidence type="ECO:0000256" key="2">
    <source>
        <dbReference type="ARBA" id="ARBA00022833"/>
    </source>
</evidence>
<keyword evidence="5" id="KW-0804">Transcription</keyword>
<evidence type="ECO:0000256" key="6">
    <source>
        <dbReference type="ARBA" id="ARBA00023242"/>
    </source>
</evidence>
<dbReference type="GO" id="GO:0008270">
    <property type="term" value="F:zinc ion binding"/>
    <property type="evidence" value="ECO:0007669"/>
    <property type="project" value="InterPro"/>
</dbReference>
<evidence type="ECO:0000256" key="1">
    <source>
        <dbReference type="ARBA" id="ARBA00022723"/>
    </source>
</evidence>
<evidence type="ECO:0000256" key="4">
    <source>
        <dbReference type="ARBA" id="ARBA00023125"/>
    </source>
</evidence>
<protein>
    <submittedName>
        <fullName evidence="8">Fungal trans multi-domain protein</fullName>
    </submittedName>
</protein>
<dbReference type="InterPro" id="IPR001138">
    <property type="entry name" value="Zn2Cys6_DnaBD"/>
</dbReference>
<dbReference type="PROSITE" id="PS50048">
    <property type="entry name" value="ZN2_CY6_FUNGAL_2"/>
    <property type="match status" value="1"/>
</dbReference>
<dbReference type="GO" id="GO:0001228">
    <property type="term" value="F:DNA-binding transcription activator activity, RNA polymerase II-specific"/>
    <property type="evidence" value="ECO:0007669"/>
    <property type="project" value="TreeGrafter"/>
</dbReference>
<dbReference type="Pfam" id="PF04082">
    <property type="entry name" value="Fungal_trans"/>
    <property type="match status" value="1"/>
</dbReference>
<dbReference type="PANTHER" id="PTHR31944:SF130">
    <property type="entry name" value="ZN(II)2CYS6 TRANSCRIPTION FACTO (EUROFUNG)"/>
    <property type="match status" value="1"/>
</dbReference>
<dbReference type="InterPro" id="IPR036864">
    <property type="entry name" value="Zn2-C6_fun-type_DNA-bd_sf"/>
</dbReference>
<dbReference type="GO" id="GO:0006351">
    <property type="term" value="P:DNA-templated transcription"/>
    <property type="evidence" value="ECO:0007669"/>
    <property type="project" value="InterPro"/>
</dbReference>
<sequence length="850" mass="95978">MSAPGAEWISDRSRENTPEEPEDHHDLAQQRTSKKRKVLSCYACRSRKMKCDRVFPVCGRCKKTGRSQECTYDPRLVQETRTNTDAQTEQGKPSTLTARPIDGESLADTSDVLRWKIQLQERRIAMLEQKLVVQVGSHKSSQYSNTVADEPDLKEEVMFRKKGFRSQFHGPTSVMSTISTVNLNSHVYLRRMEADLPQYYELHAFTREALIVDHSVLRIKSDFKQFRDRKKKLLNEHNSRIYNTDAEILAALPEQSIVEAQAVLYFETWERSYRILHEPTFWREYRNFWEENRNGKPQVNFAVILVLILAATKCLTPKDDMFIGDTTADRHAANHLLSIFENWSNQQPRKRVTLQFFQIQCLALLAKRVNSVKLKQDWIASGELLRLSLVSGMHRDAASLGHDITSSFEEEMKRRLWATIMELELQSSVETGLHTGLSALSYDTAPPANLSDYAFSTDTQQLPASQPSKQFTSASYLAMATRSLPLRIQLTQLLNNPSGGLQYADVLDFDSQIRSAISALPKWEEEAAVLPSGLLRLQLRQYLLMLHKPYARLAHKDDRYMYSFTTCIDTCSFIITIHDDLLLKGILALSNMRNDVIRVGLTLSQIVYHNCVRDIAKSFVPPAEIQNTQNGDAQRHIADMTIAKRWKLPNKPLDLVTFPQEPFVVRLLCTSSIEIIERARQLFEQKVFRMGTGYMEYLLISAAVSMLPSPPSPATSIAYVNNAEDDIPARCRKTVKCFTNLPLRVLALQQDPENSLASSLRDTMASVSPSGSRGPDVGTSEFNGGGGARVEQPADGNCGFMPMTGVGMGLGAGDESGDLNGYVNSLQDMPVDMNGWPFPDFWAFDLSGDF</sequence>
<keyword evidence="6" id="KW-0539">Nucleus</keyword>
<keyword evidence="4" id="KW-0238">DNA-binding</keyword>
<feature type="region of interest" description="Disordered" evidence="7">
    <location>
        <begin position="81"/>
        <end position="103"/>
    </location>
</feature>
<reference evidence="8" key="1">
    <citation type="submission" date="2021-02" db="EMBL/GenBank/DDBJ databases">
        <authorList>
            <person name="Syme A R."/>
            <person name="Syme A R."/>
            <person name="Moolhuijzen P."/>
        </authorList>
    </citation>
    <scope>NUCLEOTIDE SEQUENCE</scope>
    <source>
        <strain evidence="8">W1-1</strain>
    </source>
</reference>
<keyword evidence="2" id="KW-0862">Zinc</keyword>
<evidence type="ECO:0000256" key="3">
    <source>
        <dbReference type="ARBA" id="ARBA00023015"/>
    </source>
</evidence>
<feature type="compositionally biased region" description="Polar residues" evidence="7">
    <location>
        <begin position="81"/>
        <end position="97"/>
    </location>
</feature>
<keyword evidence="3" id="KW-0805">Transcription regulation</keyword>
<feature type="compositionally biased region" description="Basic and acidic residues" evidence="7">
    <location>
        <begin position="9"/>
        <end position="28"/>
    </location>
</feature>
<evidence type="ECO:0000256" key="5">
    <source>
        <dbReference type="ARBA" id="ARBA00023163"/>
    </source>
</evidence>
<dbReference type="Gene3D" id="4.10.240.10">
    <property type="entry name" value="Zn(2)-C6 fungal-type DNA-binding domain"/>
    <property type="match status" value="1"/>
</dbReference>
<accession>A0A6S6WAR7</accession>
<feature type="region of interest" description="Disordered" evidence="7">
    <location>
        <begin position="1"/>
        <end position="31"/>
    </location>
</feature>
<feature type="region of interest" description="Disordered" evidence="7">
    <location>
        <begin position="757"/>
        <end position="788"/>
    </location>
</feature>
<dbReference type="AlphaFoldDB" id="A0A6S6WAR7"/>
<dbReference type="CDD" id="cd12148">
    <property type="entry name" value="fungal_TF_MHR"/>
    <property type="match status" value="1"/>
</dbReference>
<name>A0A6S6WAR7_9PLEO</name>
<dbReference type="InterPro" id="IPR051430">
    <property type="entry name" value="Fungal_TF_Env_Response"/>
</dbReference>
<dbReference type="Proteomes" id="UP000472372">
    <property type="component" value="Chromosome 5"/>
</dbReference>
<dbReference type="GO" id="GO:0000978">
    <property type="term" value="F:RNA polymerase II cis-regulatory region sequence-specific DNA binding"/>
    <property type="evidence" value="ECO:0007669"/>
    <property type="project" value="TreeGrafter"/>
</dbReference>
<evidence type="ECO:0000256" key="7">
    <source>
        <dbReference type="SAM" id="MobiDB-lite"/>
    </source>
</evidence>
<dbReference type="SUPFAM" id="SSF57701">
    <property type="entry name" value="Zn2/Cys6 DNA-binding domain"/>
    <property type="match status" value="1"/>
</dbReference>
<proteinExistence type="predicted"/>
<evidence type="ECO:0000313" key="8">
    <source>
        <dbReference type="EMBL" id="CAE7178348.1"/>
    </source>
</evidence>
<dbReference type="CDD" id="cd00067">
    <property type="entry name" value="GAL4"/>
    <property type="match status" value="1"/>
</dbReference>
<dbReference type="PROSITE" id="PS00463">
    <property type="entry name" value="ZN2_CY6_FUNGAL_1"/>
    <property type="match status" value="1"/>
</dbReference>
<dbReference type="GO" id="GO:0005634">
    <property type="term" value="C:nucleus"/>
    <property type="evidence" value="ECO:0007669"/>
    <property type="project" value="TreeGrafter"/>
</dbReference>
<dbReference type="EMBL" id="HG992981">
    <property type="protein sequence ID" value="CAE7178348.1"/>
    <property type="molecule type" value="Genomic_DNA"/>
</dbReference>
<evidence type="ECO:0000313" key="9">
    <source>
        <dbReference type="Proteomes" id="UP000472372"/>
    </source>
</evidence>
<organism evidence="8 9">
    <name type="scientific">Pyrenophora teres f. teres</name>
    <dbReference type="NCBI Taxonomy" id="97479"/>
    <lineage>
        <taxon>Eukaryota</taxon>
        <taxon>Fungi</taxon>
        <taxon>Dikarya</taxon>
        <taxon>Ascomycota</taxon>
        <taxon>Pezizomycotina</taxon>
        <taxon>Dothideomycetes</taxon>
        <taxon>Pleosporomycetidae</taxon>
        <taxon>Pleosporales</taxon>
        <taxon>Pleosporineae</taxon>
        <taxon>Pleosporaceae</taxon>
        <taxon>Pyrenophora</taxon>
    </lineage>
</organism>
<dbReference type="PANTHER" id="PTHR31944">
    <property type="entry name" value="HEME-RESPONSIVE ZINC FINGER TRANSCRIPTION FACTOR HAP1"/>
    <property type="match status" value="1"/>
</dbReference>
<gene>
    <name evidence="8" type="ORF">PTTW11_06334</name>
</gene>
<dbReference type="Pfam" id="PF00172">
    <property type="entry name" value="Zn_clus"/>
    <property type="match status" value="1"/>
</dbReference>
<feature type="compositionally biased region" description="Polar residues" evidence="7">
    <location>
        <begin position="757"/>
        <end position="771"/>
    </location>
</feature>
<dbReference type="InterPro" id="IPR007219">
    <property type="entry name" value="XnlR_reg_dom"/>
</dbReference>
<dbReference type="SMART" id="SM00066">
    <property type="entry name" value="GAL4"/>
    <property type="match status" value="1"/>
</dbReference>